<dbReference type="Pfam" id="PF20597">
    <property type="entry name" value="pAdhesive_15"/>
    <property type="match status" value="1"/>
</dbReference>
<evidence type="ECO:0000313" key="2">
    <source>
        <dbReference type="EMBL" id="QHQ59407.1"/>
    </source>
</evidence>
<dbReference type="EMBL" id="CP048000">
    <property type="protein sequence ID" value="QHQ59407.1"/>
    <property type="molecule type" value="Genomic_DNA"/>
</dbReference>
<evidence type="ECO:0000313" key="3">
    <source>
        <dbReference type="Proteomes" id="UP000464314"/>
    </source>
</evidence>
<evidence type="ECO:0000259" key="1">
    <source>
        <dbReference type="Pfam" id="PF20597"/>
    </source>
</evidence>
<reference evidence="2 3" key="1">
    <citation type="submission" date="2020-01" db="EMBL/GenBank/DDBJ databases">
        <title>Genome analysis of Anaerocolumna sp. CBA3638.</title>
        <authorList>
            <person name="Kim J."/>
            <person name="Roh S.W."/>
        </authorList>
    </citation>
    <scope>NUCLEOTIDE SEQUENCE [LARGE SCALE GENOMIC DNA]</scope>
    <source>
        <strain evidence="2 3">CBA3638</strain>
    </source>
</reference>
<dbReference type="NCBIfam" id="TIGR04215">
    <property type="entry name" value="choice_anch_A"/>
    <property type="match status" value="1"/>
</dbReference>
<proteinExistence type="predicted"/>
<dbReference type="InterPro" id="IPR026588">
    <property type="entry name" value="Choice_anch_A"/>
</dbReference>
<keyword evidence="3" id="KW-1185">Reference proteome</keyword>
<dbReference type="RefSeq" id="WP_161835968.1">
    <property type="nucleotide sequence ID" value="NZ_CP048000.1"/>
</dbReference>
<feature type="domain" description="Choice-of-anchor A" evidence="1">
    <location>
        <begin position="30"/>
        <end position="330"/>
    </location>
</feature>
<sequence>MDYNNYGNAAVTGVGVPYDDITWYNIEGQPFGLASRFNVIVFNDANNIIDVEGPMVIGGSFNSPRGLSVGFERDSRNQIGYSPDLVRFLAGGNVTMSGPLVVIGHVVVGGGFRTAKGSTYLIGKDGTADQSRELEYLYQAAGGSPYWTVSDKGDHYIVPSYDVPRFIPTYRIGANLPLFFQNARENMEYYMDCIESLEVNGTVVDNNYELILRGNDPRQNVFLVDVRPNGLLTKGLRAEVPSGSLVIVRLRTGSNAHLQYGVYGEERRAGQTLYVFEDAANIHMEKSSDIWGSILAPQAMFHAHPTGGHVSGNVALRAFAVNANSGFEFHYYPFVGGLVCAEAAPPVTPPVPPVTPPAPPVTPPVTPPPAPPVMECPECPICPEPVPCPICPEPEPCPACPEPVPCPACPTCPEPEPCPVCPTCPEPEPCPACPTCPEPEPCPTCPECPACPEPTTEYVAFPVPIPVPIAAEPVACPACPECPECPECLITPGVIIGCIWGCNCCRTHKWEVKLYKLCNDMKTLLYCEKITGYGCFEFHVPYEGCYVLIVCPAGNYKMTGKCKPIVTLKNIGVTNFMME</sequence>
<accession>A0A6P1TGJ6</accession>
<dbReference type="KEGG" id="anr:Ana3638_00170"/>
<dbReference type="Proteomes" id="UP000464314">
    <property type="component" value="Chromosome"/>
</dbReference>
<name>A0A6P1TGJ6_9FIRM</name>
<dbReference type="AlphaFoldDB" id="A0A6P1TGJ6"/>
<gene>
    <name evidence="2" type="ORF">Ana3638_00170</name>
</gene>
<organism evidence="2 3">
    <name type="scientific">Anaerocolumna sedimenticola</name>
    <dbReference type="NCBI Taxonomy" id="2696063"/>
    <lineage>
        <taxon>Bacteria</taxon>
        <taxon>Bacillati</taxon>
        <taxon>Bacillota</taxon>
        <taxon>Clostridia</taxon>
        <taxon>Lachnospirales</taxon>
        <taxon>Lachnospiraceae</taxon>
        <taxon>Anaerocolumna</taxon>
    </lineage>
</organism>
<protein>
    <submittedName>
        <fullName evidence="2">Choice-of-anchor A family protein</fullName>
    </submittedName>
</protein>